<protein>
    <submittedName>
        <fullName evidence="7">Holin-like protein</fullName>
    </submittedName>
</protein>
<dbReference type="GO" id="GO:0005886">
    <property type="term" value="C:plasma membrane"/>
    <property type="evidence" value="ECO:0007669"/>
    <property type="project" value="UniProtKB-SubCell"/>
</dbReference>
<sequence length="121" mass="13549">MVLVKKTLAVVWQLLIILFVSLAGDKLAAVFSLPIPGSVVGMLLLFMLLYTGLIKTDHIQEVTGFLLKHMAFFFIPVTVGLMNYWEIFHKQGIVLFASLTISLCIAFIVFRFTKLKNGEGK</sequence>
<evidence type="ECO:0000313" key="8">
    <source>
        <dbReference type="Proteomes" id="UP000295063"/>
    </source>
</evidence>
<proteinExistence type="predicted"/>
<evidence type="ECO:0000256" key="4">
    <source>
        <dbReference type="ARBA" id="ARBA00022989"/>
    </source>
</evidence>
<dbReference type="Proteomes" id="UP000295063">
    <property type="component" value="Unassembled WGS sequence"/>
</dbReference>
<comment type="caution">
    <text evidence="7">The sequence shown here is derived from an EMBL/GenBank/DDBJ whole genome shotgun (WGS) entry which is preliminary data.</text>
</comment>
<dbReference type="OrthoDB" id="3176438at2"/>
<keyword evidence="5 6" id="KW-0472">Membrane</keyword>
<keyword evidence="2" id="KW-1003">Cell membrane</keyword>
<dbReference type="InterPro" id="IPR005538">
    <property type="entry name" value="LrgA/CidA"/>
</dbReference>
<accession>A0A4R1Q3X4</accession>
<evidence type="ECO:0000256" key="3">
    <source>
        <dbReference type="ARBA" id="ARBA00022692"/>
    </source>
</evidence>
<dbReference type="PANTHER" id="PTHR33931">
    <property type="entry name" value="HOLIN-LIKE PROTEIN CIDA-RELATED"/>
    <property type="match status" value="1"/>
</dbReference>
<keyword evidence="3 6" id="KW-0812">Transmembrane</keyword>
<gene>
    <name evidence="7" type="ORF">EV210_102444</name>
</gene>
<feature type="transmembrane region" description="Helical" evidence="6">
    <location>
        <begin position="65"/>
        <end position="85"/>
    </location>
</feature>
<dbReference type="RefSeq" id="WP_132076182.1">
    <property type="nucleotide sequence ID" value="NZ_SLUI01000002.1"/>
</dbReference>
<dbReference type="AlphaFoldDB" id="A0A4R1Q3X4"/>
<dbReference type="EMBL" id="SLUI01000002">
    <property type="protein sequence ID" value="TCL39525.1"/>
    <property type="molecule type" value="Genomic_DNA"/>
</dbReference>
<feature type="transmembrane region" description="Helical" evidence="6">
    <location>
        <begin position="33"/>
        <end position="53"/>
    </location>
</feature>
<comment type="subcellular location">
    <subcellularLocation>
        <location evidence="1">Cell membrane</location>
        <topology evidence="1">Multi-pass membrane protein</topology>
    </subcellularLocation>
</comment>
<reference evidence="7 8" key="1">
    <citation type="submission" date="2019-03" db="EMBL/GenBank/DDBJ databases">
        <title>Genomic Encyclopedia of Type Strains, Phase IV (KMG-IV): sequencing the most valuable type-strain genomes for metagenomic binning, comparative biology and taxonomic classification.</title>
        <authorList>
            <person name="Goeker M."/>
        </authorList>
    </citation>
    <scope>NUCLEOTIDE SEQUENCE [LARGE SCALE GENOMIC DNA]</scope>
    <source>
        <strain evidence="7 8">DSM 15969</strain>
    </source>
</reference>
<dbReference type="Pfam" id="PF03788">
    <property type="entry name" value="LrgA"/>
    <property type="match status" value="1"/>
</dbReference>
<evidence type="ECO:0000313" key="7">
    <source>
        <dbReference type="EMBL" id="TCL39525.1"/>
    </source>
</evidence>
<evidence type="ECO:0000256" key="1">
    <source>
        <dbReference type="ARBA" id="ARBA00004651"/>
    </source>
</evidence>
<name>A0A4R1Q3X4_9FIRM</name>
<evidence type="ECO:0000256" key="2">
    <source>
        <dbReference type="ARBA" id="ARBA00022475"/>
    </source>
</evidence>
<dbReference type="PANTHER" id="PTHR33931:SF2">
    <property type="entry name" value="HOLIN-LIKE PROTEIN CIDA"/>
    <property type="match status" value="1"/>
</dbReference>
<evidence type="ECO:0000256" key="5">
    <source>
        <dbReference type="ARBA" id="ARBA00023136"/>
    </source>
</evidence>
<keyword evidence="4 6" id="KW-1133">Transmembrane helix</keyword>
<feature type="transmembrane region" description="Helical" evidence="6">
    <location>
        <begin position="91"/>
        <end position="112"/>
    </location>
</feature>
<keyword evidence="8" id="KW-1185">Reference proteome</keyword>
<evidence type="ECO:0000256" key="6">
    <source>
        <dbReference type="SAM" id="Phobius"/>
    </source>
</evidence>
<organism evidence="7 8">
    <name type="scientific">Anaerospora hongkongensis</name>
    <dbReference type="NCBI Taxonomy" id="244830"/>
    <lineage>
        <taxon>Bacteria</taxon>
        <taxon>Bacillati</taxon>
        <taxon>Bacillota</taxon>
        <taxon>Negativicutes</taxon>
        <taxon>Selenomonadales</taxon>
        <taxon>Sporomusaceae</taxon>
        <taxon>Anaerospora</taxon>
    </lineage>
</organism>